<keyword evidence="4" id="KW-1185">Reference proteome</keyword>
<dbReference type="AlphaFoldDB" id="A0A235CIH2"/>
<evidence type="ECO:0000313" key="4">
    <source>
        <dbReference type="Proteomes" id="UP000295058"/>
    </source>
</evidence>
<proteinExistence type="predicted"/>
<dbReference type="EMBL" id="NQJF01000009">
    <property type="protein sequence ID" value="OYD23645.1"/>
    <property type="molecule type" value="Genomic_DNA"/>
</dbReference>
<reference evidence="1 3" key="1">
    <citation type="submission" date="2017-08" db="EMBL/GenBank/DDBJ databases">
        <title>Draft Genome Sequence of the Marine Bacterium Oceanimonas baumannii ATCC 700832.</title>
        <authorList>
            <person name="Mcclelland W.D."/>
            <person name="Brennan M.A."/>
            <person name="Trachtenberg A.M."/>
            <person name="Maclea K.S."/>
        </authorList>
    </citation>
    <scope>NUCLEOTIDE SEQUENCE [LARGE SCALE GENOMIC DNA]</scope>
    <source>
        <strain evidence="1 3">ATCC 700832</strain>
    </source>
</reference>
<dbReference type="EMBL" id="SODO01000016">
    <property type="protein sequence ID" value="TDW55838.1"/>
    <property type="molecule type" value="Genomic_DNA"/>
</dbReference>
<dbReference type="RefSeq" id="WP_094278717.1">
    <property type="nucleotide sequence ID" value="NZ_JBLWZI010000006.1"/>
</dbReference>
<dbReference type="InterPro" id="IPR022090">
    <property type="entry name" value="DUF3634"/>
</dbReference>
<evidence type="ECO:0000313" key="1">
    <source>
        <dbReference type="EMBL" id="OYD23645.1"/>
    </source>
</evidence>
<organism evidence="1 3">
    <name type="scientific">Oceanimonas baumannii</name>
    <dbReference type="NCBI Taxonomy" id="129578"/>
    <lineage>
        <taxon>Bacteria</taxon>
        <taxon>Pseudomonadati</taxon>
        <taxon>Pseudomonadota</taxon>
        <taxon>Gammaproteobacteria</taxon>
        <taxon>Aeromonadales</taxon>
        <taxon>Aeromonadaceae</taxon>
        <taxon>Oceanimonas</taxon>
    </lineage>
</organism>
<gene>
    <name evidence="1" type="ORF">B6S09_11950</name>
    <name evidence="2" type="ORF">LY04_03165</name>
</gene>
<evidence type="ECO:0000313" key="3">
    <source>
        <dbReference type="Proteomes" id="UP000243640"/>
    </source>
</evidence>
<dbReference type="Pfam" id="PF12321">
    <property type="entry name" value="DUF3634"/>
    <property type="match status" value="1"/>
</dbReference>
<reference evidence="2 4" key="2">
    <citation type="submission" date="2019-03" db="EMBL/GenBank/DDBJ databases">
        <title>Genomic Encyclopedia of Archaeal and Bacterial Type Strains, Phase II (KMG-II): from individual species to whole genera.</title>
        <authorList>
            <person name="Goeker M."/>
        </authorList>
    </citation>
    <scope>NUCLEOTIDE SEQUENCE [LARGE SCALE GENOMIC DNA]</scope>
    <source>
        <strain evidence="2 4">DSM 15594</strain>
    </source>
</reference>
<comment type="caution">
    <text evidence="1">The sequence shown here is derived from an EMBL/GenBank/DDBJ whole genome shotgun (WGS) entry which is preliminary data.</text>
</comment>
<protein>
    <submittedName>
        <fullName evidence="2">Uncharacterized protein DUF3634</fullName>
    </submittedName>
</protein>
<evidence type="ECO:0000313" key="2">
    <source>
        <dbReference type="EMBL" id="TDW55838.1"/>
    </source>
</evidence>
<dbReference type="Proteomes" id="UP000295058">
    <property type="component" value="Unassembled WGS sequence"/>
</dbReference>
<sequence>MFSTLAATSALLFALLYLLRRRQESFCITIRDAHLRVIRGQPPSNLLTHCHQMATDARSLKGTIRGMRRGSQVVLMCSRSIPASYRQDIHLFWQKQTYSHPKKSSK</sequence>
<dbReference type="Proteomes" id="UP000243640">
    <property type="component" value="Unassembled WGS sequence"/>
</dbReference>
<name>A0A235CIH2_9GAMM</name>
<accession>A0A235CIH2</accession>
<dbReference type="OrthoDB" id="5600774at2"/>